<dbReference type="PATRIC" id="fig|190721.6.peg.1905"/>
<dbReference type="STRING" id="190721.ACS15_1921"/>
<evidence type="ECO:0000256" key="1">
    <source>
        <dbReference type="SAM" id="MobiDB-lite"/>
    </source>
</evidence>
<feature type="transmembrane region" description="Helical" evidence="2">
    <location>
        <begin position="73"/>
        <end position="93"/>
    </location>
</feature>
<feature type="compositionally biased region" description="Basic and acidic residues" evidence="1">
    <location>
        <begin position="129"/>
        <end position="156"/>
    </location>
</feature>
<keyword evidence="2" id="KW-1133">Transmembrane helix</keyword>
<feature type="transmembrane region" description="Helical" evidence="2">
    <location>
        <begin position="105"/>
        <end position="124"/>
    </location>
</feature>
<feature type="transmembrane region" description="Helical" evidence="2">
    <location>
        <begin position="43"/>
        <end position="61"/>
    </location>
</feature>
<dbReference type="OrthoDB" id="9130055at2"/>
<reference evidence="6" key="3">
    <citation type="submission" date="2016-06" db="EMBL/GenBank/DDBJ databases">
        <authorList>
            <person name="Xu Y."/>
            <person name="Nagy A."/>
            <person name="Yan X."/>
            <person name="Kim S.W."/>
            <person name="Haley B."/>
            <person name="Liu N.T."/>
            <person name="Nou X."/>
        </authorList>
    </citation>
    <scope>NUCLEOTIDE SEQUENCE [LARGE SCALE GENOMIC DNA]</scope>
    <source>
        <strain evidence="6">ATCC 49129</strain>
    </source>
</reference>
<evidence type="ECO:0000313" key="5">
    <source>
        <dbReference type="Proteomes" id="UP000077927"/>
    </source>
</evidence>
<evidence type="ECO:0000313" key="6">
    <source>
        <dbReference type="Proteomes" id="UP000078572"/>
    </source>
</evidence>
<keyword evidence="2 3" id="KW-0812">Transmembrane</keyword>
<gene>
    <name evidence="4" type="ORF">A9Y76_08550</name>
    <name evidence="3" type="ORF">ACS15_1921</name>
</gene>
<dbReference type="GeneID" id="61526065"/>
<feature type="region of interest" description="Disordered" evidence="1">
    <location>
        <begin position="128"/>
        <end position="192"/>
    </location>
</feature>
<dbReference type="KEGG" id="rin:ACS15_1921"/>
<keyword evidence="6" id="KW-1185">Reference proteome</keyword>
<reference evidence="4" key="2">
    <citation type="submission" date="2016-06" db="EMBL/GenBank/DDBJ databases">
        <authorList>
            <person name="Kjaerup R.B."/>
            <person name="Dalgaard T.S."/>
            <person name="Juul-Madsen H.R."/>
        </authorList>
    </citation>
    <scope>NUCLEOTIDE SEQUENCE [LARGE SCALE GENOMIC DNA]</scope>
    <source>
        <strain evidence="4">ATCC 49129</strain>
    </source>
</reference>
<organism evidence="4 6">
    <name type="scientific">Ralstonia insidiosa</name>
    <dbReference type="NCBI Taxonomy" id="190721"/>
    <lineage>
        <taxon>Bacteria</taxon>
        <taxon>Pseudomonadati</taxon>
        <taxon>Pseudomonadota</taxon>
        <taxon>Betaproteobacteria</taxon>
        <taxon>Burkholderiales</taxon>
        <taxon>Burkholderiaceae</taxon>
        <taxon>Ralstonia</taxon>
    </lineage>
</organism>
<dbReference type="EMBL" id="CP016022">
    <property type="protein sequence ID" value="ANJ72515.1"/>
    <property type="molecule type" value="Genomic_DNA"/>
</dbReference>
<reference evidence="3 5" key="1">
    <citation type="submission" date="2015-09" db="EMBL/GenBank/DDBJ databases">
        <authorList>
            <person name="Xu Y."/>
            <person name="Nagy A."/>
            <person name="Liu N.T."/>
            <person name="Nou X."/>
        </authorList>
    </citation>
    <scope>NUCLEOTIDE SEQUENCE [LARGE SCALE GENOMIC DNA]</scope>
    <source>
        <strain evidence="3 5">FC1138</strain>
    </source>
</reference>
<sequence length="192" mass="20770">MKALLRLVLFLDAAVALCVGLVLLVSPMTSVFGALQLPQPEPAMYGQLLGVTLIGLAWLLWQATINGQLTTAVAQVVGHVNLAVAVLVIAWLLFFHLPVEGAGRIWLPTFAAVLAAFSAVQIPASRRVRTNERERAQKAREDAAAERERQRTETTARQEPAYMPPPGYGPGTEVDTIADSIPPQHARQSPHP</sequence>
<dbReference type="RefSeq" id="WP_021194403.1">
    <property type="nucleotide sequence ID" value="NZ_CP012605.1"/>
</dbReference>
<evidence type="ECO:0000313" key="3">
    <source>
        <dbReference type="EMBL" id="ANH71471.1"/>
    </source>
</evidence>
<dbReference type="EMBL" id="CP012605">
    <property type="protein sequence ID" value="ANH71471.1"/>
    <property type="molecule type" value="Genomic_DNA"/>
</dbReference>
<dbReference type="Proteomes" id="UP000077927">
    <property type="component" value="Chromosome 1"/>
</dbReference>
<protein>
    <submittedName>
        <fullName evidence="3">Transmembrane protein</fullName>
    </submittedName>
</protein>
<name>A0A191ZWH1_9RALS</name>
<proteinExistence type="predicted"/>
<evidence type="ECO:0000313" key="4">
    <source>
        <dbReference type="EMBL" id="ANJ72515.1"/>
    </source>
</evidence>
<dbReference type="Proteomes" id="UP000078572">
    <property type="component" value="Chromosome 1"/>
</dbReference>
<keyword evidence="2" id="KW-0472">Membrane</keyword>
<dbReference type="AlphaFoldDB" id="A0A191ZWH1"/>
<evidence type="ECO:0000256" key="2">
    <source>
        <dbReference type="SAM" id="Phobius"/>
    </source>
</evidence>
<accession>A0A191ZWH1</accession>